<sequence length="66" mass="7561">MAQKYVAQPKENGKYEVARFNEITRQYEHVGNCLSEEDAIELAHSLNEDDRIDGMKYDSQNGLIGK</sequence>
<protein>
    <submittedName>
        <fullName evidence="1">Uncharacterized protein</fullName>
    </submittedName>
</protein>
<dbReference type="RefSeq" id="WP_264965832.1">
    <property type="nucleotide sequence ID" value="NZ_JAPDVK010000002.1"/>
</dbReference>
<dbReference type="Proteomes" id="UP001209344">
    <property type="component" value="Unassembled WGS sequence"/>
</dbReference>
<organism evidence="1 2">
    <name type="scientific">Segatella copri</name>
    <dbReference type="NCBI Taxonomy" id="165179"/>
    <lineage>
        <taxon>Bacteria</taxon>
        <taxon>Pseudomonadati</taxon>
        <taxon>Bacteroidota</taxon>
        <taxon>Bacteroidia</taxon>
        <taxon>Bacteroidales</taxon>
        <taxon>Prevotellaceae</taxon>
        <taxon>Segatella</taxon>
    </lineage>
</organism>
<dbReference type="AlphaFoldDB" id="A0AAP3F5P4"/>
<accession>A0AAP3F5P4</accession>
<dbReference type="EMBL" id="JAPDVK010000002">
    <property type="protein sequence ID" value="MCW4127930.1"/>
    <property type="molecule type" value="Genomic_DNA"/>
</dbReference>
<evidence type="ECO:0000313" key="2">
    <source>
        <dbReference type="Proteomes" id="UP001209344"/>
    </source>
</evidence>
<reference evidence="1" key="1">
    <citation type="submission" date="2022-11" db="EMBL/GenBank/DDBJ databases">
        <title>Genomic repertoires linked with pathogenic potency of arthritogenic Prevotella copri isolated from the gut of rheumatoid arthritis patients.</title>
        <authorList>
            <person name="Nii T."/>
            <person name="Maeda Y."/>
            <person name="Motooka D."/>
            <person name="Naito M."/>
            <person name="Matsumoto Y."/>
            <person name="Ogawa T."/>
            <person name="Oguro-Igashira E."/>
            <person name="Kishikawa T."/>
            <person name="Yamashita M."/>
            <person name="Koizumi S."/>
            <person name="Kurakawa T."/>
            <person name="Okumura R."/>
            <person name="Kayama H."/>
            <person name="Murakami M."/>
            <person name="Sakaguchi T."/>
            <person name="Das B."/>
            <person name="Nakamura S."/>
            <person name="Okada Y."/>
            <person name="Kumanogoh A."/>
            <person name="Takeda K."/>
        </authorList>
    </citation>
    <scope>NUCLEOTIDE SEQUENCE</scope>
    <source>
        <strain evidence="1">F3-75</strain>
    </source>
</reference>
<name>A0AAP3F5P4_9BACT</name>
<evidence type="ECO:0000313" key="1">
    <source>
        <dbReference type="EMBL" id="MCW4127930.1"/>
    </source>
</evidence>
<proteinExistence type="predicted"/>
<comment type="caution">
    <text evidence="1">The sequence shown here is derived from an EMBL/GenBank/DDBJ whole genome shotgun (WGS) entry which is preliminary data.</text>
</comment>
<gene>
    <name evidence="1" type="ORF">ONT16_06625</name>
</gene>